<dbReference type="PANTHER" id="PTHR34820:SF4">
    <property type="entry name" value="INNER MEMBRANE PROTEIN YEBZ"/>
    <property type="match status" value="1"/>
</dbReference>
<organism evidence="7 8">
    <name type="scientific">Kribbella lupini</name>
    <dbReference type="NCBI Taxonomy" id="291602"/>
    <lineage>
        <taxon>Bacteria</taxon>
        <taxon>Bacillati</taxon>
        <taxon>Actinomycetota</taxon>
        <taxon>Actinomycetes</taxon>
        <taxon>Propionibacteriales</taxon>
        <taxon>Kribbellaceae</taxon>
        <taxon>Kribbella</taxon>
    </lineage>
</organism>
<sequence length="186" mass="19841">MYAASLIHRRLRWGPVATIIFAVLLPAPGAWAHSPLESSTPRAGEHLATMPARIELAFVAPVEDVDASVVLADDQGTDWTAGPAAVEDMYVSSPVRPGLPDGRYEIRWSVVSFDGAPMSGVVSFTVGAAEDTNPLNAVLTADAAFWVRVSVFTVLGGLLAFMAYGLVTVYGRRSRRTQPERSIGNG</sequence>
<dbReference type="SUPFAM" id="SSF81296">
    <property type="entry name" value="E set domains"/>
    <property type="match status" value="1"/>
</dbReference>
<protein>
    <recommendedName>
        <fullName evidence="6">CopC domain-containing protein</fullName>
    </recommendedName>
</protein>
<evidence type="ECO:0000256" key="5">
    <source>
        <dbReference type="SAM" id="Phobius"/>
    </source>
</evidence>
<dbReference type="Proteomes" id="UP001500363">
    <property type="component" value="Unassembled WGS sequence"/>
</dbReference>
<feature type="domain" description="CopC" evidence="6">
    <location>
        <begin position="33"/>
        <end position="126"/>
    </location>
</feature>
<name>A0ABN2BZ69_9ACTN</name>
<dbReference type="PANTHER" id="PTHR34820">
    <property type="entry name" value="INNER MEMBRANE PROTEIN YEBZ"/>
    <property type="match status" value="1"/>
</dbReference>
<evidence type="ECO:0000313" key="8">
    <source>
        <dbReference type="Proteomes" id="UP001500363"/>
    </source>
</evidence>
<dbReference type="EMBL" id="BAAANC010000003">
    <property type="protein sequence ID" value="GAA1549539.1"/>
    <property type="molecule type" value="Genomic_DNA"/>
</dbReference>
<keyword evidence="5" id="KW-0812">Transmembrane</keyword>
<dbReference type="InterPro" id="IPR032694">
    <property type="entry name" value="CopC/D"/>
</dbReference>
<dbReference type="Pfam" id="PF04234">
    <property type="entry name" value="CopC"/>
    <property type="match status" value="1"/>
</dbReference>
<evidence type="ECO:0000259" key="6">
    <source>
        <dbReference type="Pfam" id="PF04234"/>
    </source>
</evidence>
<evidence type="ECO:0000256" key="4">
    <source>
        <dbReference type="ARBA" id="ARBA00023008"/>
    </source>
</evidence>
<accession>A0ABN2BZ69</accession>
<keyword evidence="2" id="KW-0479">Metal-binding</keyword>
<feature type="transmembrane region" description="Helical" evidence="5">
    <location>
        <begin position="145"/>
        <end position="167"/>
    </location>
</feature>
<comment type="caution">
    <text evidence="7">The sequence shown here is derived from an EMBL/GenBank/DDBJ whole genome shotgun (WGS) entry which is preliminary data.</text>
</comment>
<gene>
    <name evidence="7" type="ORF">GCM10009741_62030</name>
</gene>
<dbReference type="InterPro" id="IPR014756">
    <property type="entry name" value="Ig_E-set"/>
</dbReference>
<keyword evidence="4" id="KW-0186">Copper</keyword>
<evidence type="ECO:0000313" key="7">
    <source>
        <dbReference type="EMBL" id="GAA1549539.1"/>
    </source>
</evidence>
<evidence type="ECO:0000256" key="1">
    <source>
        <dbReference type="ARBA" id="ARBA00004196"/>
    </source>
</evidence>
<keyword evidence="8" id="KW-1185">Reference proteome</keyword>
<dbReference type="Gene3D" id="2.60.40.1220">
    <property type="match status" value="1"/>
</dbReference>
<evidence type="ECO:0000256" key="2">
    <source>
        <dbReference type="ARBA" id="ARBA00022723"/>
    </source>
</evidence>
<keyword evidence="5" id="KW-0472">Membrane</keyword>
<evidence type="ECO:0000256" key="3">
    <source>
        <dbReference type="ARBA" id="ARBA00022729"/>
    </source>
</evidence>
<proteinExistence type="predicted"/>
<keyword evidence="3" id="KW-0732">Signal</keyword>
<dbReference type="InterPro" id="IPR014755">
    <property type="entry name" value="Cu-Rt/internalin_Ig-like"/>
</dbReference>
<keyword evidence="5" id="KW-1133">Transmembrane helix</keyword>
<comment type="subcellular location">
    <subcellularLocation>
        <location evidence="1">Cell envelope</location>
    </subcellularLocation>
</comment>
<dbReference type="InterPro" id="IPR007348">
    <property type="entry name" value="CopC_dom"/>
</dbReference>
<reference evidence="7 8" key="1">
    <citation type="journal article" date="2019" name="Int. J. Syst. Evol. Microbiol.">
        <title>The Global Catalogue of Microorganisms (GCM) 10K type strain sequencing project: providing services to taxonomists for standard genome sequencing and annotation.</title>
        <authorList>
            <consortium name="The Broad Institute Genomics Platform"/>
            <consortium name="The Broad Institute Genome Sequencing Center for Infectious Disease"/>
            <person name="Wu L."/>
            <person name="Ma J."/>
        </authorList>
    </citation>
    <scope>NUCLEOTIDE SEQUENCE [LARGE SCALE GENOMIC DNA]</scope>
    <source>
        <strain evidence="7 8">JCM 14303</strain>
    </source>
</reference>